<accession>A0A100WB82</accession>
<dbReference type="Proteomes" id="UP000069443">
    <property type="component" value="Unassembled WGS sequence"/>
</dbReference>
<comment type="caution">
    <text evidence="1">The sequence shown here is derived from an EMBL/GenBank/DDBJ whole genome shotgun (WGS) entry which is preliminary data.</text>
</comment>
<dbReference type="AlphaFoldDB" id="A0A100WB82"/>
<keyword evidence="2" id="KW-1185">Reference proteome</keyword>
<dbReference type="OrthoDB" id="5126501at2"/>
<evidence type="ECO:0000313" key="1">
    <source>
        <dbReference type="EMBL" id="GAS94846.1"/>
    </source>
</evidence>
<proteinExistence type="predicted"/>
<gene>
    <name evidence="1" type="ORF">RMCC_1812</name>
</gene>
<protein>
    <submittedName>
        <fullName evidence="1">Gp91</fullName>
    </submittedName>
</protein>
<sequence>MTTTAVADTLRELARQTDRQLAEVGSQIARHQRSRTGHIARLRDLLGVHKDTAAEDVLSQAHRCSGEDSRIALRCNEIATIEESLADLLAERAALDDVYAANGGWSRFFLVSGGHIHASTACSTCNKGETPTEFGWLTDLSALTEADAVTTHGALLCTVCFPSAPVEWTNFYETQAAAKKAARCPGSGTRDYPRETARMGYAAGNYGTCSHCGQNTTLTATNKLRGHKP</sequence>
<dbReference type="EMBL" id="BCSY01000035">
    <property type="protein sequence ID" value="GAS94846.1"/>
    <property type="molecule type" value="Genomic_DNA"/>
</dbReference>
<dbReference type="STRING" id="228230.RMCC_1812"/>
<name>A0A100WB82_MYCCR</name>
<organism evidence="1 2">
    <name type="scientific">Mycolicibacterium canariasense</name>
    <name type="common">Mycobacterium canariasense</name>
    <dbReference type="NCBI Taxonomy" id="228230"/>
    <lineage>
        <taxon>Bacteria</taxon>
        <taxon>Bacillati</taxon>
        <taxon>Actinomycetota</taxon>
        <taxon>Actinomycetes</taxon>
        <taxon>Mycobacteriales</taxon>
        <taxon>Mycobacteriaceae</taxon>
        <taxon>Mycolicibacterium</taxon>
    </lineage>
</organism>
<dbReference type="RefSeq" id="WP_062656048.1">
    <property type="nucleotide sequence ID" value="NZ_BCSY01000035.1"/>
</dbReference>
<reference evidence="2" key="1">
    <citation type="journal article" date="2016" name="Genome Announc.">
        <title>Draft Genome Sequences of Five Rapidly Growing Mycobacterium Species, M. thermoresistibile, M. fortuitum subsp. acetamidolyticum, M. canariasense, M. brisbanense, and M. novocastrense.</title>
        <authorList>
            <person name="Katahira K."/>
            <person name="Ogura Y."/>
            <person name="Gotoh Y."/>
            <person name="Hayashi T."/>
        </authorList>
    </citation>
    <scope>NUCLEOTIDE SEQUENCE [LARGE SCALE GENOMIC DNA]</scope>
    <source>
        <strain evidence="2">JCM15298</strain>
    </source>
</reference>
<evidence type="ECO:0000313" key="2">
    <source>
        <dbReference type="Proteomes" id="UP000069443"/>
    </source>
</evidence>
<reference evidence="2" key="2">
    <citation type="submission" date="2016-02" db="EMBL/GenBank/DDBJ databases">
        <title>Draft genome sequence of five rapidly growing Mycobacterium species.</title>
        <authorList>
            <person name="Katahira K."/>
            <person name="Gotou Y."/>
            <person name="Iida K."/>
            <person name="Ogura Y."/>
            <person name="Hayashi T."/>
        </authorList>
    </citation>
    <scope>NUCLEOTIDE SEQUENCE [LARGE SCALE GENOMIC DNA]</scope>
    <source>
        <strain evidence="2">JCM15298</strain>
    </source>
</reference>